<keyword evidence="4" id="KW-0547">Nucleotide-binding</keyword>
<dbReference type="InterPro" id="IPR036890">
    <property type="entry name" value="HATPase_C_sf"/>
</dbReference>
<organism evidence="11 12">
    <name type="scientific">Salinisphaera orenii MK-B5</name>
    <dbReference type="NCBI Taxonomy" id="856730"/>
    <lineage>
        <taxon>Bacteria</taxon>
        <taxon>Pseudomonadati</taxon>
        <taxon>Pseudomonadota</taxon>
        <taxon>Gammaproteobacteria</taxon>
        <taxon>Salinisphaerales</taxon>
        <taxon>Salinisphaeraceae</taxon>
        <taxon>Salinisphaera</taxon>
    </lineage>
</organism>
<dbReference type="EC" id="2.7.13.3" evidence="2"/>
<dbReference type="InterPro" id="IPR004358">
    <property type="entry name" value="Sig_transdc_His_kin-like_C"/>
</dbReference>
<dbReference type="Pfam" id="PF02518">
    <property type="entry name" value="HATPase_c"/>
    <property type="match status" value="1"/>
</dbReference>
<dbReference type="PRINTS" id="PR00344">
    <property type="entry name" value="BCTRLSENSOR"/>
</dbReference>
<evidence type="ECO:0000256" key="8">
    <source>
        <dbReference type="SAM" id="MobiDB-lite"/>
    </source>
</evidence>
<feature type="transmembrane region" description="Helical" evidence="9">
    <location>
        <begin position="129"/>
        <end position="151"/>
    </location>
</feature>
<keyword evidence="12" id="KW-1185">Reference proteome</keyword>
<dbReference type="InterPro" id="IPR005467">
    <property type="entry name" value="His_kinase_dom"/>
</dbReference>
<evidence type="ECO:0000256" key="4">
    <source>
        <dbReference type="ARBA" id="ARBA00022741"/>
    </source>
</evidence>
<evidence type="ECO:0000256" key="5">
    <source>
        <dbReference type="ARBA" id="ARBA00022777"/>
    </source>
</evidence>
<keyword evidence="6" id="KW-0067">ATP-binding</keyword>
<dbReference type="GO" id="GO:0007234">
    <property type="term" value="P:osmosensory signaling via phosphorelay pathway"/>
    <property type="evidence" value="ECO:0007669"/>
    <property type="project" value="TreeGrafter"/>
</dbReference>
<feature type="transmembrane region" description="Helical" evidence="9">
    <location>
        <begin position="12"/>
        <end position="30"/>
    </location>
</feature>
<dbReference type="PROSITE" id="PS50109">
    <property type="entry name" value="HIS_KIN"/>
    <property type="match status" value="1"/>
</dbReference>
<feature type="transmembrane region" description="Helical" evidence="9">
    <location>
        <begin position="203"/>
        <end position="220"/>
    </location>
</feature>
<comment type="caution">
    <text evidence="11">The sequence shown here is derived from an EMBL/GenBank/DDBJ whole genome shotgun (WGS) entry which is preliminary data.</text>
</comment>
<dbReference type="InterPro" id="IPR029016">
    <property type="entry name" value="GAF-like_dom_sf"/>
</dbReference>
<dbReference type="InterPro" id="IPR050351">
    <property type="entry name" value="BphY/WalK/GraS-like"/>
</dbReference>
<evidence type="ECO:0000256" key="7">
    <source>
        <dbReference type="ARBA" id="ARBA00023012"/>
    </source>
</evidence>
<dbReference type="Gene3D" id="3.30.565.10">
    <property type="entry name" value="Histidine kinase-like ATPase, C-terminal domain"/>
    <property type="match status" value="1"/>
</dbReference>
<dbReference type="InterPro" id="IPR003594">
    <property type="entry name" value="HATPase_dom"/>
</dbReference>
<dbReference type="GO" id="GO:0004673">
    <property type="term" value="F:protein histidine kinase activity"/>
    <property type="evidence" value="ECO:0007669"/>
    <property type="project" value="UniProtKB-EC"/>
</dbReference>
<feature type="transmembrane region" description="Helical" evidence="9">
    <location>
        <begin position="171"/>
        <end position="191"/>
    </location>
</feature>
<dbReference type="GO" id="GO:0030295">
    <property type="term" value="F:protein kinase activator activity"/>
    <property type="evidence" value="ECO:0007669"/>
    <property type="project" value="TreeGrafter"/>
</dbReference>
<sequence>MFPELTSIELWVVSNGIGAVAFALLTLFLVLIEPHHSAVRPLAAACGVNTLWLGLLAAAPLIGAGGPVLDLAETTRNGMWLVLASSLLPSFPGRATRPLLIGVALGLPLLLLVYLAWRLASTSVVGSPMSGHSFLFAVGATLTSFWALVLVEQTWRVGGTDRRWAIKYLCLALMTLFVYDFLMYSFALVYAHIDINVWDARGAVNALAAPMIAIAAMRHASWSARVGMSHQAVFRSGTVLAVGVYLVIVALGSYYIRRFGGSWGSVAAVFFLAATTIGLFVLLASAQIRAHMRVFINKHLFSYKYDYREEWLALTRRLSHQEAGVDPYGRAIRAVAQLLDSPAGALWLDRDDQFVVVAEWNLLKATEIELPVDSELATFLHENGWIVDFRESGNVSAAASALALTRAFRELPRARLLLPLFAEERLLGFMVLAEPRAQYRLGWEELDLLKTLGRQVGVFLDQQESNQALTQARQFEAFNQLTAFLMHDLKNIAGQQSLILQNAERHKHNPAFVDDMILTVENSVARMQEVLRQLERVSAGPRQGGRVAIDALVTEVLDNLAGTSPVPERQDDGCDAIMIADRERFAMVLRHVIKNAQDATGRDGWVGIRATVEAGTVAIAVSDNGEGMTPAFIRDSLFKPFFSTKSARGMGIGAYQARDFARGAGGDVTVDSTPGVGTVFTLRLPAAESEHGRNGELNGDTGGPQQS</sequence>
<dbReference type="NCBIfam" id="TIGR02916">
    <property type="entry name" value="PEP_his_kin"/>
    <property type="match status" value="1"/>
</dbReference>
<dbReference type="InterPro" id="IPR014265">
    <property type="entry name" value="XrtA/PrsK"/>
</dbReference>
<accession>A0A423PQ91</accession>
<evidence type="ECO:0000256" key="6">
    <source>
        <dbReference type="ARBA" id="ARBA00022840"/>
    </source>
</evidence>
<feature type="region of interest" description="Disordered" evidence="8">
    <location>
        <begin position="685"/>
        <end position="707"/>
    </location>
</feature>
<keyword evidence="7" id="KW-0902">Two-component regulatory system</keyword>
<reference evidence="11 12" key="1">
    <citation type="submission" date="2013-10" db="EMBL/GenBank/DDBJ databases">
        <title>Salinisphaera orenii MK-B5 Genome Sequencing.</title>
        <authorList>
            <person name="Lai Q."/>
            <person name="Li C."/>
            <person name="Shao Z."/>
        </authorList>
    </citation>
    <scope>NUCLEOTIDE SEQUENCE [LARGE SCALE GENOMIC DNA]</scope>
    <source>
        <strain evidence="11 12">MK-B5</strain>
    </source>
</reference>
<dbReference type="PANTHER" id="PTHR42878">
    <property type="entry name" value="TWO-COMPONENT HISTIDINE KINASE"/>
    <property type="match status" value="1"/>
</dbReference>
<dbReference type="RefSeq" id="WP_185015588.1">
    <property type="nucleotide sequence ID" value="NZ_AYKH01000012.1"/>
</dbReference>
<dbReference type="SUPFAM" id="SSF55781">
    <property type="entry name" value="GAF domain-like"/>
    <property type="match status" value="1"/>
</dbReference>
<keyword evidence="9" id="KW-1133">Transmembrane helix</keyword>
<dbReference type="Pfam" id="PF13492">
    <property type="entry name" value="GAF_3"/>
    <property type="match status" value="1"/>
</dbReference>
<proteinExistence type="predicted"/>
<feature type="transmembrane region" description="Helical" evidence="9">
    <location>
        <begin position="42"/>
        <end position="62"/>
    </location>
</feature>
<dbReference type="Proteomes" id="UP000283993">
    <property type="component" value="Unassembled WGS sequence"/>
</dbReference>
<dbReference type="EMBL" id="AYKH01000012">
    <property type="protein sequence ID" value="ROO27691.1"/>
    <property type="molecule type" value="Genomic_DNA"/>
</dbReference>
<keyword evidence="5 11" id="KW-0418">Kinase</keyword>
<feature type="domain" description="Histidine kinase" evidence="10">
    <location>
        <begin position="484"/>
        <end position="688"/>
    </location>
</feature>
<name>A0A423PQ91_9GAMM</name>
<evidence type="ECO:0000313" key="11">
    <source>
        <dbReference type="EMBL" id="ROO27691.1"/>
    </source>
</evidence>
<feature type="transmembrane region" description="Helical" evidence="9">
    <location>
        <begin position="232"/>
        <end position="256"/>
    </location>
</feature>
<keyword evidence="9" id="KW-0812">Transmembrane</keyword>
<dbReference type="SUPFAM" id="SSF55874">
    <property type="entry name" value="ATPase domain of HSP90 chaperone/DNA topoisomerase II/histidine kinase"/>
    <property type="match status" value="1"/>
</dbReference>
<feature type="transmembrane region" description="Helical" evidence="9">
    <location>
        <begin position="98"/>
        <end position="117"/>
    </location>
</feature>
<protein>
    <recommendedName>
        <fullName evidence="2">histidine kinase</fullName>
        <ecNumber evidence="2">2.7.13.3</ecNumber>
    </recommendedName>
</protein>
<dbReference type="AlphaFoldDB" id="A0A423PQ91"/>
<dbReference type="GO" id="GO:0000156">
    <property type="term" value="F:phosphorelay response regulator activity"/>
    <property type="evidence" value="ECO:0007669"/>
    <property type="project" value="TreeGrafter"/>
</dbReference>
<evidence type="ECO:0000256" key="1">
    <source>
        <dbReference type="ARBA" id="ARBA00000085"/>
    </source>
</evidence>
<evidence type="ECO:0000313" key="12">
    <source>
        <dbReference type="Proteomes" id="UP000283993"/>
    </source>
</evidence>
<evidence type="ECO:0000256" key="2">
    <source>
        <dbReference type="ARBA" id="ARBA00012438"/>
    </source>
</evidence>
<evidence type="ECO:0000259" key="10">
    <source>
        <dbReference type="PROSITE" id="PS50109"/>
    </source>
</evidence>
<keyword evidence="3" id="KW-0808">Transferase</keyword>
<dbReference type="Gene3D" id="3.30.450.40">
    <property type="match status" value="1"/>
</dbReference>
<gene>
    <name evidence="11" type="ORF">SAOR_07570</name>
</gene>
<keyword evidence="9" id="KW-0472">Membrane</keyword>
<dbReference type="GO" id="GO:0005524">
    <property type="term" value="F:ATP binding"/>
    <property type="evidence" value="ECO:0007669"/>
    <property type="project" value="UniProtKB-KW"/>
</dbReference>
<comment type="catalytic activity">
    <reaction evidence="1">
        <text>ATP + protein L-histidine = ADP + protein N-phospho-L-histidine.</text>
        <dbReference type="EC" id="2.7.13.3"/>
    </reaction>
</comment>
<feature type="transmembrane region" description="Helical" evidence="9">
    <location>
        <begin position="262"/>
        <end position="283"/>
    </location>
</feature>
<dbReference type="SMART" id="SM00387">
    <property type="entry name" value="HATPase_c"/>
    <property type="match status" value="1"/>
</dbReference>
<evidence type="ECO:0000256" key="3">
    <source>
        <dbReference type="ARBA" id="ARBA00022679"/>
    </source>
</evidence>
<dbReference type="PANTHER" id="PTHR42878:SF7">
    <property type="entry name" value="SENSOR HISTIDINE KINASE GLRK"/>
    <property type="match status" value="1"/>
</dbReference>
<dbReference type="InterPro" id="IPR003018">
    <property type="entry name" value="GAF"/>
</dbReference>
<evidence type="ECO:0000256" key="9">
    <source>
        <dbReference type="SAM" id="Phobius"/>
    </source>
</evidence>